<dbReference type="Proteomes" id="UP000729402">
    <property type="component" value="Unassembled WGS sequence"/>
</dbReference>
<evidence type="ECO:0000313" key="2">
    <source>
        <dbReference type="Proteomes" id="UP000729402"/>
    </source>
</evidence>
<evidence type="ECO:0000313" key="1">
    <source>
        <dbReference type="EMBL" id="KAG8065984.1"/>
    </source>
</evidence>
<organism evidence="1 2">
    <name type="scientific">Zizania palustris</name>
    <name type="common">Northern wild rice</name>
    <dbReference type="NCBI Taxonomy" id="103762"/>
    <lineage>
        <taxon>Eukaryota</taxon>
        <taxon>Viridiplantae</taxon>
        <taxon>Streptophyta</taxon>
        <taxon>Embryophyta</taxon>
        <taxon>Tracheophyta</taxon>
        <taxon>Spermatophyta</taxon>
        <taxon>Magnoliopsida</taxon>
        <taxon>Liliopsida</taxon>
        <taxon>Poales</taxon>
        <taxon>Poaceae</taxon>
        <taxon>BOP clade</taxon>
        <taxon>Oryzoideae</taxon>
        <taxon>Oryzeae</taxon>
        <taxon>Zizaniinae</taxon>
        <taxon>Zizania</taxon>
    </lineage>
</organism>
<proteinExistence type="predicted"/>
<comment type="caution">
    <text evidence="1">The sequence shown here is derived from an EMBL/GenBank/DDBJ whole genome shotgun (WGS) entry which is preliminary data.</text>
</comment>
<reference evidence="1" key="1">
    <citation type="journal article" date="2021" name="bioRxiv">
        <title>Whole Genome Assembly and Annotation of Northern Wild Rice, Zizania palustris L., Supports a Whole Genome Duplication in the Zizania Genus.</title>
        <authorList>
            <person name="Haas M."/>
            <person name="Kono T."/>
            <person name="Macchietto M."/>
            <person name="Millas R."/>
            <person name="McGilp L."/>
            <person name="Shao M."/>
            <person name="Duquette J."/>
            <person name="Hirsch C.N."/>
            <person name="Kimball J."/>
        </authorList>
    </citation>
    <scope>NUCLEOTIDE SEQUENCE</scope>
    <source>
        <tissue evidence="1">Fresh leaf tissue</tissue>
    </source>
</reference>
<sequence length="114" mass="12140">MSIHQSSARLSSVRTRMPLGHVGAHPPTLSVLPSLLGFLTPLLATSNCSSIYVVRGVVLATVALLMSSTEPSRVPLRLLDLALPRPPTPLQIHHVLSALLHAHTLEDTASVIAF</sequence>
<keyword evidence="2" id="KW-1185">Reference proteome</keyword>
<accession>A0A8J5SIB8</accession>
<name>A0A8J5SIB8_ZIZPA</name>
<reference evidence="1" key="2">
    <citation type="submission" date="2021-02" db="EMBL/GenBank/DDBJ databases">
        <authorList>
            <person name="Kimball J.A."/>
            <person name="Haas M.W."/>
            <person name="Macchietto M."/>
            <person name="Kono T."/>
            <person name="Duquette J."/>
            <person name="Shao M."/>
        </authorList>
    </citation>
    <scope>NUCLEOTIDE SEQUENCE</scope>
    <source>
        <tissue evidence="1">Fresh leaf tissue</tissue>
    </source>
</reference>
<dbReference type="EMBL" id="JAAALK010000285">
    <property type="protein sequence ID" value="KAG8065984.1"/>
    <property type="molecule type" value="Genomic_DNA"/>
</dbReference>
<protein>
    <submittedName>
        <fullName evidence="1">Uncharacterized protein</fullName>
    </submittedName>
</protein>
<gene>
    <name evidence="1" type="ORF">GUJ93_ZPchr0004g38533</name>
</gene>
<dbReference type="AlphaFoldDB" id="A0A8J5SIB8"/>